<dbReference type="Gene3D" id="3.30.70.940">
    <property type="entry name" value="NusG, N-terminal domain"/>
    <property type="match status" value="1"/>
</dbReference>
<protein>
    <submittedName>
        <fullName evidence="2">Uncharacterized protein</fullName>
    </submittedName>
</protein>
<sequence length="145" mass="16474">MAEEEEEEDNNEKLAAARLRVDEEDREMRSEIQRQDRRRNQENFFEGSDADVAGVVKSLHERYQRTTQLVHDLDDIDEGIPYADKAHAALAASRHAATRQANAPSLADPRLWAIPCKLGCEREAVLSLMNKCAAMTCEGTQMRKF</sequence>
<evidence type="ECO:0000313" key="2">
    <source>
        <dbReference type="EMBL" id="CAE0688252.1"/>
    </source>
</evidence>
<dbReference type="AlphaFoldDB" id="A0A7S3ZMS6"/>
<proteinExistence type="predicted"/>
<dbReference type="PANTHER" id="PTHR11125">
    <property type="entry name" value="SUPPRESSOR OF TY 5"/>
    <property type="match status" value="1"/>
</dbReference>
<name>A0A7S3ZMS6_9STRA</name>
<dbReference type="GO" id="GO:0003729">
    <property type="term" value="F:mRNA binding"/>
    <property type="evidence" value="ECO:0007669"/>
    <property type="project" value="TreeGrafter"/>
</dbReference>
<organism evidence="2">
    <name type="scientific">Pelagomonas calceolata</name>
    <dbReference type="NCBI Taxonomy" id="35677"/>
    <lineage>
        <taxon>Eukaryota</taxon>
        <taxon>Sar</taxon>
        <taxon>Stramenopiles</taxon>
        <taxon>Ochrophyta</taxon>
        <taxon>Pelagophyceae</taxon>
        <taxon>Pelagomonadales</taxon>
        <taxon>Pelagomonadaceae</taxon>
        <taxon>Pelagomonas</taxon>
    </lineage>
</organism>
<evidence type="ECO:0000256" key="1">
    <source>
        <dbReference type="SAM" id="MobiDB-lite"/>
    </source>
</evidence>
<feature type="region of interest" description="Disordered" evidence="1">
    <location>
        <begin position="1"/>
        <end position="45"/>
    </location>
</feature>
<dbReference type="PANTHER" id="PTHR11125:SF7">
    <property type="entry name" value="TRANSCRIPTION ELONGATION FACTOR SPT5"/>
    <property type="match status" value="1"/>
</dbReference>
<dbReference type="GO" id="GO:0006357">
    <property type="term" value="P:regulation of transcription by RNA polymerase II"/>
    <property type="evidence" value="ECO:0007669"/>
    <property type="project" value="InterPro"/>
</dbReference>
<dbReference type="InterPro" id="IPR039659">
    <property type="entry name" value="SPT5"/>
</dbReference>
<dbReference type="GO" id="GO:0006368">
    <property type="term" value="P:transcription elongation by RNA polymerase II"/>
    <property type="evidence" value="ECO:0007669"/>
    <property type="project" value="TreeGrafter"/>
</dbReference>
<accession>A0A7S3ZMS6</accession>
<feature type="compositionally biased region" description="Basic and acidic residues" evidence="1">
    <location>
        <begin position="19"/>
        <end position="41"/>
    </location>
</feature>
<gene>
    <name evidence="2" type="ORF">PCAL00307_LOCUS3686</name>
</gene>
<dbReference type="GO" id="GO:0032784">
    <property type="term" value="P:regulation of DNA-templated transcription elongation"/>
    <property type="evidence" value="ECO:0007669"/>
    <property type="project" value="InterPro"/>
</dbReference>
<dbReference type="GO" id="GO:0032044">
    <property type="term" value="C:DSIF complex"/>
    <property type="evidence" value="ECO:0007669"/>
    <property type="project" value="TreeGrafter"/>
</dbReference>
<dbReference type="EMBL" id="HBIW01004529">
    <property type="protein sequence ID" value="CAE0688252.1"/>
    <property type="molecule type" value="Transcribed_RNA"/>
</dbReference>
<dbReference type="InterPro" id="IPR036735">
    <property type="entry name" value="NGN_dom_sf"/>
</dbReference>
<reference evidence="2" key="1">
    <citation type="submission" date="2021-01" db="EMBL/GenBank/DDBJ databases">
        <authorList>
            <person name="Corre E."/>
            <person name="Pelletier E."/>
            <person name="Niang G."/>
            <person name="Scheremetjew M."/>
            <person name="Finn R."/>
            <person name="Kale V."/>
            <person name="Holt S."/>
            <person name="Cochrane G."/>
            <person name="Meng A."/>
            <person name="Brown T."/>
            <person name="Cohen L."/>
        </authorList>
    </citation>
    <scope>NUCLEOTIDE SEQUENCE</scope>
    <source>
        <strain evidence="2">CCMP1756</strain>
    </source>
</reference>
<feature type="compositionally biased region" description="Acidic residues" evidence="1">
    <location>
        <begin position="1"/>
        <end position="10"/>
    </location>
</feature>